<feature type="transmembrane region" description="Helical" evidence="12">
    <location>
        <begin position="268"/>
        <end position="288"/>
    </location>
</feature>
<dbReference type="GO" id="GO:0004984">
    <property type="term" value="F:olfactory receptor activity"/>
    <property type="evidence" value="ECO:0007669"/>
    <property type="project" value="InterPro"/>
</dbReference>
<keyword evidence="10 11" id="KW-0807">Transducer</keyword>
<evidence type="ECO:0000256" key="12">
    <source>
        <dbReference type="RuleBase" id="RU363047"/>
    </source>
</evidence>
<dbReference type="GO" id="GO:0005886">
    <property type="term" value="C:plasma membrane"/>
    <property type="evidence" value="ECO:0007669"/>
    <property type="project" value="UniProtKB-SubCell"/>
</dbReference>
<gene>
    <name evidence="14" type="ORF">GDO78_022409</name>
</gene>
<evidence type="ECO:0000256" key="5">
    <source>
        <dbReference type="ARBA" id="ARBA00022725"/>
    </source>
</evidence>
<feature type="transmembrane region" description="Helical" evidence="12">
    <location>
        <begin position="57"/>
        <end position="78"/>
    </location>
</feature>
<organism evidence="14 15">
    <name type="scientific">Eleutherodactylus coqui</name>
    <name type="common">Puerto Rican coqui</name>
    <dbReference type="NCBI Taxonomy" id="57060"/>
    <lineage>
        <taxon>Eukaryota</taxon>
        <taxon>Metazoa</taxon>
        <taxon>Chordata</taxon>
        <taxon>Craniata</taxon>
        <taxon>Vertebrata</taxon>
        <taxon>Euteleostomi</taxon>
        <taxon>Amphibia</taxon>
        <taxon>Batrachia</taxon>
        <taxon>Anura</taxon>
        <taxon>Neobatrachia</taxon>
        <taxon>Hyloidea</taxon>
        <taxon>Eleutherodactylidae</taxon>
        <taxon>Eleutherodactylinae</taxon>
        <taxon>Eleutherodactylus</taxon>
        <taxon>Eleutherodactylus</taxon>
    </lineage>
</organism>
<evidence type="ECO:0000256" key="7">
    <source>
        <dbReference type="ARBA" id="ARBA00023040"/>
    </source>
</evidence>
<reference evidence="14" key="1">
    <citation type="thesis" date="2020" institute="ProQuest LLC" country="789 East Eisenhower Parkway, Ann Arbor, MI, USA">
        <title>Comparative Genomics and Chromosome Evolution.</title>
        <authorList>
            <person name="Mudd A.B."/>
        </authorList>
    </citation>
    <scope>NUCLEOTIDE SEQUENCE</scope>
    <source>
        <strain evidence="14">HN-11 Male</strain>
        <tissue evidence="14">Kidney and liver</tissue>
    </source>
</reference>
<dbReference type="PRINTS" id="PR00237">
    <property type="entry name" value="GPCRRHODOPSN"/>
</dbReference>
<keyword evidence="15" id="KW-1185">Reference proteome</keyword>
<comment type="similarity">
    <text evidence="11">Belongs to the G-protein coupled receptor 1 family.</text>
</comment>
<evidence type="ECO:0000313" key="14">
    <source>
        <dbReference type="EMBL" id="KAG9468592.1"/>
    </source>
</evidence>
<evidence type="ECO:0000256" key="10">
    <source>
        <dbReference type="ARBA" id="ARBA00023224"/>
    </source>
</evidence>
<evidence type="ECO:0000256" key="9">
    <source>
        <dbReference type="ARBA" id="ARBA00023170"/>
    </source>
</evidence>
<dbReference type="Gene3D" id="1.20.1070.10">
    <property type="entry name" value="Rhodopsin 7-helix transmembrane proteins"/>
    <property type="match status" value="1"/>
</dbReference>
<keyword evidence="9 11" id="KW-0675">Receptor</keyword>
<feature type="transmembrane region" description="Helical" evidence="12">
    <location>
        <begin position="137"/>
        <end position="162"/>
    </location>
</feature>
<comment type="subcellular location">
    <subcellularLocation>
        <location evidence="1 12">Cell membrane</location>
        <topology evidence="1 12">Multi-pass membrane protein</topology>
    </subcellularLocation>
</comment>
<dbReference type="Pfam" id="PF13853">
    <property type="entry name" value="7tm_4"/>
    <property type="match status" value="1"/>
</dbReference>
<dbReference type="EMBL" id="WNTK01000813">
    <property type="protein sequence ID" value="KAG9468592.1"/>
    <property type="molecule type" value="Genomic_DNA"/>
</dbReference>
<dbReference type="GO" id="GO:0004930">
    <property type="term" value="F:G protein-coupled receptor activity"/>
    <property type="evidence" value="ECO:0007669"/>
    <property type="project" value="UniProtKB-KW"/>
</dbReference>
<keyword evidence="4 11" id="KW-0812">Transmembrane</keyword>
<evidence type="ECO:0000256" key="1">
    <source>
        <dbReference type="ARBA" id="ARBA00004651"/>
    </source>
</evidence>
<keyword evidence="3 12" id="KW-0716">Sensory transduction</keyword>
<name>A0A8J6JRT7_ELECQ</name>
<dbReference type="PROSITE" id="PS50262">
    <property type="entry name" value="G_PROTEIN_RECEP_F1_2"/>
    <property type="match status" value="1"/>
</dbReference>
<dbReference type="PROSITE" id="PS00237">
    <property type="entry name" value="G_PROTEIN_RECEP_F1_1"/>
    <property type="match status" value="1"/>
</dbReference>
<dbReference type="PRINTS" id="PR00245">
    <property type="entry name" value="OLFACTORYR"/>
</dbReference>
<feature type="transmembrane region" description="Helical" evidence="12">
    <location>
        <begin position="20"/>
        <end position="45"/>
    </location>
</feature>
<comment type="caution">
    <text evidence="14">The sequence shown here is derived from an EMBL/GenBank/DDBJ whole genome shotgun (WGS) entry which is preliminary data.</text>
</comment>
<evidence type="ECO:0000256" key="3">
    <source>
        <dbReference type="ARBA" id="ARBA00022606"/>
    </source>
</evidence>
<dbReference type="SUPFAM" id="SSF81321">
    <property type="entry name" value="Family A G protein-coupled receptor-like"/>
    <property type="match status" value="1"/>
</dbReference>
<keyword evidence="7 11" id="KW-0297">G-protein coupled receptor</keyword>
<dbReference type="InterPro" id="IPR000276">
    <property type="entry name" value="GPCR_Rhodpsn"/>
</dbReference>
<sequence length="323" mass="36714">MNRTLATEFILLGFSKDFRVNIFLFLLFLGIYLVTIIGNVLIMSLIVTTPNLCTPMYFFLCILSFLDLCMSTCVVPRLLADLLSTVRLISLGACTMQFYTNLLMSGTESYLLALMAYDRYIAICRPLHYPVLMRWSICYRLTALLWITSFIVFILPCLLMPIDLCYPNHINHYMCEVLAVMQLACDTIYLSEVMITVNCFISLFLPFFFIIVSYACIISSVLRIHSKTKSKAFSTCTSHITVVILVYGTAMILYFSPSSQHSTSYGKYLSLFSYIICPSLNPLIYSLNNKEVKDTSRKVFVRLSIALQSKIFNADPQNASLGQ</sequence>
<accession>A0A8J6JRT7</accession>
<keyword evidence="2 12" id="KW-1003">Cell membrane</keyword>
<keyword evidence="8 12" id="KW-0472">Membrane</keyword>
<evidence type="ECO:0000313" key="15">
    <source>
        <dbReference type="Proteomes" id="UP000770717"/>
    </source>
</evidence>
<evidence type="ECO:0000256" key="2">
    <source>
        <dbReference type="ARBA" id="ARBA00022475"/>
    </source>
</evidence>
<feature type="transmembrane region" description="Helical" evidence="12">
    <location>
        <begin position="236"/>
        <end position="256"/>
    </location>
</feature>
<dbReference type="AlphaFoldDB" id="A0A8J6JRT7"/>
<protein>
    <recommendedName>
        <fullName evidence="12">Olfactory receptor</fullName>
    </recommendedName>
</protein>
<keyword evidence="6 12" id="KW-1133">Transmembrane helix</keyword>
<feature type="domain" description="G-protein coupled receptors family 1 profile" evidence="13">
    <location>
        <begin position="38"/>
        <end position="285"/>
    </location>
</feature>
<feature type="transmembrane region" description="Helical" evidence="12">
    <location>
        <begin position="200"/>
        <end position="224"/>
    </location>
</feature>
<evidence type="ECO:0000256" key="6">
    <source>
        <dbReference type="ARBA" id="ARBA00022989"/>
    </source>
</evidence>
<proteinExistence type="inferred from homology"/>
<evidence type="ECO:0000259" key="13">
    <source>
        <dbReference type="PROSITE" id="PS50262"/>
    </source>
</evidence>
<evidence type="ECO:0000256" key="4">
    <source>
        <dbReference type="ARBA" id="ARBA00022692"/>
    </source>
</evidence>
<keyword evidence="5 12" id="KW-0552">Olfaction</keyword>
<dbReference type="PANTHER" id="PTHR26453">
    <property type="entry name" value="OLFACTORY RECEPTOR"/>
    <property type="match status" value="1"/>
</dbReference>
<evidence type="ECO:0000256" key="8">
    <source>
        <dbReference type="ARBA" id="ARBA00023136"/>
    </source>
</evidence>
<dbReference type="FunFam" id="1.20.1070.10:FF:000015">
    <property type="entry name" value="Olfactory receptor"/>
    <property type="match status" value="1"/>
</dbReference>
<evidence type="ECO:0000256" key="11">
    <source>
        <dbReference type="RuleBase" id="RU000688"/>
    </source>
</evidence>
<dbReference type="InterPro" id="IPR000725">
    <property type="entry name" value="Olfact_rcpt"/>
</dbReference>
<dbReference type="InterPro" id="IPR017452">
    <property type="entry name" value="GPCR_Rhodpsn_7TM"/>
</dbReference>
<dbReference type="Proteomes" id="UP000770717">
    <property type="component" value="Unassembled WGS sequence"/>
</dbReference>